<keyword evidence="5" id="KW-1185">Reference proteome</keyword>
<dbReference type="EMBL" id="JABVBA010000003">
    <property type="protein sequence ID" value="NVF11136.1"/>
    <property type="molecule type" value="Genomic_DNA"/>
</dbReference>
<feature type="region of interest" description="Disordered" evidence="1">
    <location>
        <begin position="27"/>
        <end position="47"/>
    </location>
</feature>
<organism evidence="4 5">
    <name type="scientific">Anaerococcus faecalis</name>
    <dbReference type="NCBI Taxonomy" id="2742993"/>
    <lineage>
        <taxon>Bacteria</taxon>
        <taxon>Bacillati</taxon>
        <taxon>Bacillota</taxon>
        <taxon>Tissierellia</taxon>
        <taxon>Tissierellales</taxon>
        <taxon>Peptoniphilaceae</taxon>
        <taxon>Anaerococcus</taxon>
    </lineage>
</organism>
<feature type="transmembrane region" description="Helical" evidence="2">
    <location>
        <begin position="87"/>
        <end position="109"/>
    </location>
</feature>
<feature type="compositionally biased region" description="Basic and acidic residues" evidence="1">
    <location>
        <begin position="34"/>
        <end position="47"/>
    </location>
</feature>
<dbReference type="Pfam" id="PF13240">
    <property type="entry name" value="Zn_Ribbon_1"/>
    <property type="match status" value="1"/>
</dbReference>
<protein>
    <submittedName>
        <fullName evidence="4">Zinc-ribbon domain-containing protein</fullName>
    </submittedName>
</protein>
<evidence type="ECO:0000259" key="3">
    <source>
        <dbReference type="Pfam" id="PF13240"/>
    </source>
</evidence>
<dbReference type="Proteomes" id="UP000540919">
    <property type="component" value="Unassembled WGS sequence"/>
</dbReference>
<evidence type="ECO:0000313" key="5">
    <source>
        <dbReference type="Proteomes" id="UP000540919"/>
    </source>
</evidence>
<accession>A0ABX2N8V4</accession>
<comment type="caution">
    <text evidence="4">The sequence shown here is derived from an EMBL/GenBank/DDBJ whole genome shotgun (WGS) entry which is preliminary data.</text>
</comment>
<proteinExistence type="predicted"/>
<name>A0ABX2N8V4_9FIRM</name>
<dbReference type="Gene3D" id="1.25.40.10">
    <property type="entry name" value="Tetratricopeptide repeat domain"/>
    <property type="match status" value="1"/>
</dbReference>
<feature type="domain" description="Zinc-ribbon" evidence="3">
    <location>
        <begin position="2"/>
        <end position="24"/>
    </location>
</feature>
<reference evidence="4 5" key="1">
    <citation type="submission" date="2020-06" db="EMBL/GenBank/DDBJ databases">
        <title>Anaerococcus sp. nov., isolated form swine feces.</title>
        <authorList>
            <person name="Yu S."/>
        </authorList>
    </citation>
    <scope>NUCLEOTIDE SEQUENCE [LARGE SCALE GENOMIC DNA]</scope>
    <source>
        <strain evidence="4 5">AGMB00486</strain>
    </source>
</reference>
<evidence type="ECO:0000256" key="2">
    <source>
        <dbReference type="SAM" id="Phobius"/>
    </source>
</evidence>
<dbReference type="InterPro" id="IPR026870">
    <property type="entry name" value="Zinc_ribbon_dom"/>
</dbReference>
<evidence type="ECO:0000313" key="4">
    <source>
        <dbReference type="EMBL" id="NVF11136.1"/>
    </source>
</evidence>
<keyword evidence="2" id="KW-1133">Transmembrane helix</keyword>
<evidence type="ECO:0000256" key="1">
    <source>
        <dbReference type="SAM" id="MobiDB-lite"/>
    </source>
</evidence>
<keyword evidence="2" id="KW-0472">Membrane</keyword>
<dbReference type="RefSeq" id="WP_176269560.1">
    <property type="nucleotide sequence ID" value="NZ_JABVBA010000003.1"/>
</dbReference>
<sequence>MYCQNCGHPNEDGAKFCNNCGSKLNYDSNPNNNRNKDQETTQKLRPVREDFRENINNNDSRNTHRNYKNEKVKLADNYNNYLGIKKVIITVLIIIFIIVLIVGAIRFALIDNKETNDTVGGEISSNKVSSSLKNESNDFAKVLSDAKSLIKNGEFEMAVTKLKTIPKSTSSDYKKAEDLLKDAEERAVDQLVDIFNSGDYEKAESLSSKYIELFPKSQDIAVVNDRAKEELGKDDKENNKKKSIKERKQEFSKDYDIDNIISNDLWDKNGNPSYVEFYKAEDFMGKDLTVDISVGQLRASPSIKSEKKGEVRRGEVVHPTKVESDGERYWLYIGKGWISSKLVTGEFHKE</sequence>
<dbReference type="InterPro" id="IPR011990">
    <property type="entry name" value="TPR-like_helical_dom_sf"/>
</dbReference>
<gene>
    <name evidence="4" type="ORF">HV819_03905</name>
</gene>
<keyword evidence="2" id="KW-0812">Transmembrane</keyword>